<evidence type="ECO:0000259" key="4">
    <source>
        <dbReference type="PROSITE" id="PS51667"/>
    </source>
</evidence>
<keyword evidence="3" id="KW-0804">Transcription</keyword>
<keyword evidence="3" id="KW-0805">Transcription regulation</keyword>
<dbReference type="Pfam" id="PF08879">
    <property type="entry name" value="WRC"/>
    <property type="match status" value="1"/>
</dbReference>
<comment type="similarity">
    <text evidence="3">Belongs to the GRF family.</text>
</comment>
<dbReference type="GO" id="GO:0006351">
    <property type="term" value="P:DNA-templated transcription"/>
    <property type="evidence" value="ECO:0007669"/>
    <property type="project" value="UniProtKB-UniRule"/>
</dbReference>
<organism evidence="5 6">
    <name type="scientific">Ensete ventricosum</name>
    <name type="common">Abyssinian banana</name>
    <name type="synonym">Musa ensete</name>
    <dbReference type="NCBI Taxonomy" id="4639"/>
    <lineage>
        <taxon>Eukaryota</taxon>
        <taxon>Viridiplantae</taxon>
        <taxon>Streptophyta</taxon>
        <taxon>Embryophyta</taxon>
        <taxon>Tracheophyta</taxon>
        <taxon>Spermatophyta</taxon>
        <taxon>Magnoliopsida</taxon>
        <taxon>Liliopsida</taxon>
        <taxon>Zingiberales</taxon>
        <taxon>Musaceae</taxon>
        <taxon>Ensete</taxon>
    </lineage>
</organism>
<feature type="domain" description="WRC" evidence="4">
    <location>
        <begin position="123"/>
        <end position="167"/>
    </location>
</feature>
<evidence type="ECO:0000313" key="6">
    <source>
        <dbReference type="Proteomes" id="UP000287651"/>
    </source>
</evidence>
<dbReference type="InterPro" id="IPR014977">
    <property type="entry name" value="WRC_dom"/>
</dbReference>
<dbReference type="InterPro" id="IPR031137">
    <property type="entry name" value="GRF"/>
</dbReference>
<dbReference type="GO" id="GO:0005634">
    <property type="term" value="C:nucleus"/>
    <property type="evidence" value="ECO:0007669"/>
    <property type="project" value="UniProtKB-SubCell"/>
</dbReference>
<dbReference type="GO" id="GO:0032502">
    <property type="term" value="P:developmental process"/>
    <property type="evidence" value="ECO:0007669"/>
    <property type="project" value="InterPro"/>
</dbReference>
<proteinExistence type="inferred from homology"/>
<sequence>MDVAVAAGVFSSSMASSDTELSRQTVLLGSSFQHNGSASEAAAHDMRCFKMAPVLGPNPGPVFPDGEQMLSFSSASGQASMMLNLDRTLPYHHPSASTSSTSSFLRNAVGWGSYHQRYTGNDDPEPGRCRRTDGKKWRCSKDVVADQRYCERHLNRGRHRSRKRVEGCTRHGSEAIAIAPPQSASAISGSRTSDNLTTSQHQAANFQTNITDCCPAQLDR</sequence>
<dbReference type="PROSITE" id="PS51667">
    <property type="entry name" value="WRC"/>
    <property type="match status" value="1"/>
</dbReference>
<keyword evidence="3" id="KW-0010">Activator</keyword>
<comment type="domain">
    <text evidence="3">The QLQ domain and WRC domain may be involved in protein-protein interaction and DNA-binding, respectively.</text>
</comment>
<comment type="subcellular location">
    <subcellularLocation>
        <location evidence="2 3">Nucleus</location>
    </subcellularLocation>
</comment>
<dbReference type="Proteomes" id="UP000287651">
    <property type="component" value="Unassembled WGS sequence"/>
</dbReference>
<accession>A0A427ABV6</accession>
<dbReference type="PANTHER" id="PTHR31602">
    <property type="entry name" value="GROWTH-REGULATING FACTOR 5"/>
    <property type="match status" value="1"/>
</dbReference>
<dbReference type="PANTHER" id="PTHR31602:SF42">
    <property type="entry name" value="GROWTH-REGULATING FACTOR 2"/>
    <property type="match status" value="1"/>
</dbReference>
<comment type="caution">
    <text evidence="5">The sequence shown here is derived from an EMBL/GenBank/DDBJ whole genome shotgun (WGS) entry which is preliminary data.</text>
</comment>
<reference evidence="5 6" key="1">
    <citation type="journal article" date="2014" name="Agronomy (Basel)">
        <title>A Draft Genome Sequence for Ensete ventricosum, the Drought-Tolerant Tree Against Hunger.</title>
        <authorList>
            <person name="Harrison J."/>
            <person name="Moore K.A."/>
            <person name="Paszkiewicz K."/>
            <person name="Jones T."/>
            <person name="Grant M."/>
            <person name="Ambacheew D."/>
            <person name="Muzemil S."/>
            <person name="Studholme D.J."/>
        </authorList>
    </citation>
    <scope>NUCLEOTIDE SEQUENCE [LARGE SCALE GENOMIC DNA]</scope>
</reference>
<dbReference type="AlphaFoldDB" id="A0A427ABV6"/>
<evidence type="ECO:0000256" key="1">
    <source>
        <dbReference type="ARBA" id="ARBA00023242"/>
    </source>
</evidence>
<dbReference type="GO" id="GO:0005524">
    <property type="term" value="F:ATP binding"/>
    <property type="evidence" value="ECO:0007669"/>
    <property type="project" value="UniProtKB-UniRule"/>
</dbReference>
<name>A0A427ABV6_ENSVE</name>
<dbReference type="EMBL" id="AMZH03003037">
    <property type="protein sequence ID" value="RRT73631.1"/>
    <property type="molecule type" value="Genomic_DNA"/>
</dbReference>
<comment type="function">
    <text evidence="3">Transcription activator.</text>
</comment>
<protein>
    <recommendedName>
        <fullName evidence="3">Growth-regulating factor</fullName>
    </recommendedName>
</protein>
<keyword evidence="1 2" id="KW-0539">Nucleus</keyword>
<gene>
    <name evidence="5" type="ORF">B296_00020763</name>
</gene>
<feature type="short sequence motif" description="Bipartite nuclear localization signal" evidence="2">
    <location>
        <begin position="128"/>
        <end position="138"/>
    </location>
</feature>
<evidence type="ECO:0000256" key="3">
    <source>
        <dbReference type="RuleBase" id="RU367127"/>
    </source>
</evidence>
<evidence type="ECO:0000313" key="5">
    <source>
        <dbReference type="EMBL" id="RRT73631.1"/>
    </source>
</evidence>
<evidence type="ECO:0000256" key="2">
    <source>
        <dbReference type="PROSITE-ProRule" id="PRU01002"/>
    </source>
</evidence>
<feature type="short sequence motif" description="Bipartite nuclear localization signal" evidence="2">
    <location>
        <begin position="156"/>
        <end position="163"/>
    </location>
</feature>